<evidence type="ECO:0000313" key="4">
    <source>
        <dbReference type="EMBL" id="CAA6825289.1"/>
    </source>
</evidence>
<dbReference type="SUPFAM" id="SSF143447">
    <property type="entry name" value="AMMECR1-like"/>
    <property type="match status" value="1"/>
</dbReference>
<dbReference type="InterPro" id="IPR027623">
    <property type="entry name" value="AmmeMemoSam_A"/>
</dbReference>
<proteinExistence type="inferred from homology"/>
<dbReference type="PROSITE" id="PS51112">
    <property type="entry name" value="AMMECR1"/>
    <property type="match status" value="1"/>
</dbReference>
<accession>A0A6S6UEE1</accession>
<dbReference type="EMBL" id="CACVAS010000128">
    <property type="protein sequence ID" value="CAA6825289.1"/>
    <property type="molecule type" value="Genomic_DNA"/>
</dbReference>
<dbReference type="InterPro" id="IPR027485">
    <property type="entry name" value="AMMECR1_N"/>
</dbReference>
<dbReference type="Pfam" id="PF01871">
    <property type="entry name" value="AMMECR1"/>
    <property type="match status" value="1"/>
</dbReference>
<dbReference type="AlphaFoldDB" id="A0A6S6UEE1"/>
<protein>
    <recommendedName>
        <fullName evidence="2">MEMO1 family protein HELGO_WM7081</fullName>
    </recommendedName>
</protein>
<dbReference type="Gene3D" id="3.40.830.10">
    <property type="entry name" value="LigB-like"/>
    <property type="match status" value="1"/>
</dbReference>
<organism evidence="4">
    <name type="scientific">uncultured Sulfurovum sp</name>
    <dbReference type="NCBI Taxonomy" id="269237"/>
    <lineage>
        <taxon>Bacteria</taxon>
        <taxon>Pseudomonadati</taxon>
        <taxon>Campylobacterota</taxon>
        <taxon>Epsilonproteobacteria</taxon>
        <taxon>Campylobacterales</taxon>
        <taxon>Sulfurovaceae</taxon>
        <taxon>Sulfurovum</taxon>
        <taxon>environmental samples</taxon>
    </lineage>
</organism>
<keyword evidence="4" id="KW-0223">Dioxygenase</keyword>
<dbReference type="Gene3D" id="3.30.700.20">
    <property type="entry name" value="Hypothetical protein ph0010, domain 1"/>
    <property type="match status" value="1"/>
</dbReference>
<keyword evidence="4" id="KW-0560">Oxidoreductase</keyword>
<dbReference type="InterPro" id="IPR023473">
    <property type="entry name" value="AMMECR1"/>
</dbReference>
<dbReference type="PANTHER" id="PTHR11060:SF0">
    <property type="entry name" value="PROTEIN MEMO1"/>
    <property type="match status" value="1"/>
</dbReference>
<gene>
    <name evidence="4" type="ORF">HELGO_WM7081</name>
</gene>
<evidence type="ECO:0000256" key="1">
    <source>
        <dbReference type="ARBA" id="ARBA00006315"/>
    </source>
</evidence>
<name>A0A6S6UEE1_9BACT</name>
<dbReference type="NCBIfam" id="TIGR04335">
    <property type="entry name" value="AmmeMemoSam_A"/>
    <property type="match status" value="1"/>
</dbReference>
<feature type="domain" description="AMMECR1" evidence="3">
    <location>
        <begin position="264"/>
        <end position="446"/>
    </location>
</feature>
<dbReference type="InterPro" id="IPR036071">
    <property type="entry name" value="AMMECR1_dom_sf"/>
</dbReference>
<comment type="similarity">
    <text evidence="1 2">Belongs to the MEMO1 family.</text>
</comment>
<dbReference type="CDD" id="cd07361">
    <property type="entry name" value="MEMO_like"/>
    <property type="match status" value="1"/>
</dbReference>
<dbReference type="Pfam" id="PF01875">
    <property type="entry name" value="Memo"/>
    <property type="match status" value="1"/>
</dbReference>
<evidence type="ECO:0000256" key="2">
    <source>
        <dbReference type="HAMAP-Rule" id="MF_00055"/>
    </source>
</evidence>
<reference evidence="4" key="1">
    <citation type="submission" date="2020-01" db="EMBL/GenBank/DDBJ databases">
        <authorList>
            <person name="Meier V. D."/>
            <person name="Meier V D."/>
        </authorList>
    </citation>
    <scope>NUCLEOTIDE SEQUENCE</scope>
    <source>
        <strain evidence="4">HLG_WM_MAG_01</strain>
    </source>
</reference>
<sequence length="446" mass="49952">MRRRELAVKGQFYPAKASEITSMIEAYNAKDSQEVHLHSRALIVPHAGYIYSGFTANKALKLLRNSEITRVVVIGPSHKVAFRGTSVAMYDVYETPLGALTIDTTFIAELSKNFDMKFLHQAHHEHSTEVQMPFIKYYRPDISVVELVYGKENPSTLANIIDYILEDKSTAVVISTDLSHYYDNDKANRLDNICIDAVKTMDVAKLKQGCEACGKIGIEAMLMVAKQQGLSPVVLDYRTSADAGLDKSEVVGYMSATFVEMETLKKETLLTLARASIANAVDVPYSYNLQNVLQENPWLEEKGAAFITLTKGEDSLRGCIGSTVAHKKLYEDVILNAKSAAMNDPRFLALSQKEYDEIKVEVSILSEPKEVRYSSVDDLKSKIQVGEDGVILKTDTYQATFLPQVWEQLPSFELFFSHLCKKAGMDHACLSMKPKILVYHAKKYKE</sequence>
<dbReference type="InterPro" id="IPR002733">
    <property type="entry name" value="AMMECR1_domain"/>
</dbReference>
<dbReference type="Gene3D" id="3.30.1490.150">
    <property type="entry name" value="Hypothetical protein ph0010, domain 2"/>
    <property type="match status" value="1"/>
</dbReference>
<dbReference type="InterPro" id="IPR002737">
    <property type="entry name" value="MEMO1_fam"/>
</dbReference>
<evidence type="ECO:0000259" key="3">
    <source>
        <dbReference type="PROSITE" id="PS51112"/>
    </source>
</evidence>
<dbReference type="GO" id="GO:0051213">
    <property type="term" value="F:dioxygenase activity"/>
    <property type="evidence" value="ECO:0007669"/>
    <property type="project" value="UniProtKB-KW"/>
</dbReference>
<dbReference type="NCBIfam" id="TIGR04336">
    <property type="entry name" value="AmmeMemoSam_B"/>
    <property type="match status" value="1"/>
</dbReference>
<dbReference type="PANTHER" id="PTHR11060">
    <property type="entry name" value="PROTEIN MEMO1"/>
    <property type="match status" value="1"/>
</dbReference>
<dbReference type="NCBIfam" id="TIGR00296">
    <property type="entry name" value="TIGR00296 family protein"/>
    <property type="match status" value="1"/>
</dbReference>
<dbReference type="HAMAP" id="MF_00055">
    <property type="entry name" value="MEMO1"/>
    <property type="match status" value="1"/>
</dbReference>